<gene>
    <name evidence="1" type="ORF">CEE69_12290</name>
</gene>
<dbReference type="OrthoDB" id="285431at2"/>
<dbReference type="EMBL" id="NIZW01000008">
    <property type="protein sequence ID" value="PHQ35183.1"/>
    <property type="molecule type" value="Genomic_DNA"/>
</dbReference>
<proteinExistence type="predicted"/>
<dbReference type="Proteomes" id="UP000225740">
    <property type="component" value="Unassembled WGS sequence"/>
</dbReference>
<keyword evidence="2" id="KW-1185">Reference proteome</keyword>
<protein>
    <submittedName>
        <fullName evidence="1">Uncharacterized protein</fullName>
    </submittedName>
</protein>
<comment type="caution">
    <text evidence="1">The sequence shown here is derived from an EMBL/GenBank/DDBJ whole genome shotgun (WGS) entry which is preliminary data.</text>
</comment>
<evidence type="ECO:0000313" key="1">
    <source>
        <dbReference type="EMBL" id="PHQ35183.1"/>
    </source>
</evidence>
<organism evidence="1 2">
    <name type="scientific">Rhodopirellula bahusiensis</name>
    <dbReference type="NCBI Taxonomy" id="2014065"/>
    <lineage>
        <taxon>Bacteria</taxon>
        <taxon>Pseudomonadati</taxon>
        <taxon>Planctomycetota</taxon>
        <taxon>Planctomycetia</taxon>
        <taxon>Pirellulales</taxon>
        <taxon>Pirellulaceae</taxon>
        <taxon>Rhodopirellula</taxon>
    </lineage>
</organism>
<name>A0A2G1W837_9BACT</name>
<accession>A0A2G1W837</accession>
<dbReference type="RefSeq" id="WP_143549215.1">
    <property type="nucleotide sequence ID" value="NZ_NIZW01000008.1"/>
</dbReference>
<dbReference type="AlphaFoldDB" id="A0A2G1W837"/>
<reference evidence="1 2" key="1">
    <citation type="submission" date="2017-06" db="EMBL/GenBank/DDBJ databases">
        <title>Description of Rhodopirellula bahusiensis sp. nov.</title>
        <authorList>
            <person name="Kizina J."/>
            <person name="Harder J."/>
        </authorList>
    </citation>
    <scope>NUCLEOTIDE SEQUENCE [LARGE SCALE GENOMIC DNA]</scope>
    <source>
        <strain evidence="1 2">SWK21</strain>
    </source>
</reference>
<sequence length="98" mass="10552">MSNAIPRPRAYFFRDGVELTAHPANGRPVDCMGTPCGMTGKAVCFDSITVINGLCKSYTERDFKGPVSVKIWSPESKAIWFGIADAATVARLNAEAKA</sequence>
<dbReference type="GeneID" id="90608910"/>
<evidence type="ECO:0000313" key="2">
    <source>
        <dbReference type="Proteomes" id="UP000225740"/>
    </source>
</evidence>